<accession>A0ABR1C972</accession>
<dbReference type="Gene3D" id="1.10.565.10">
    <property type="entry name" value="Retinoid X Receptor"/>
    <property type="match status" value="1"/>
</dbReference>
<sequence length="204" mass="23151">MLITSKKLFSVIKSVGLYIGAIARILRTHVVSTFRRLNVTREEYLLLKLAIFFQPSCIRFEPLDSVIIETALRKYQSALVNLVKHNNPELDHGAVIDRIVTLFGILPYLEIENGKLELDLKERSISSRSQQQDEDNTGLLNRLEIPSCVRSVTNDKYLIATNAGFRGMRYAASPMKRIGATCYYGCRIPPTCVYSCWSTDKEEA</sequence>
<evidence type="ECO:0008006" key="6">
    <source>
        <dbReference type="Google" id="ProtNLM"/>
    </source>
</evidence>
<dbReference type="PROSITE" id="PS00018">
    <property type="entry name" value="EF_HAND_1"/>
    <property type="match status" value="1"/>
</dbReference>
<dbReference type="SUPFAM" id="SSF48508">
    <property type="entry name" value="Nuclear receptor ligand-binding domain"/>
    <property type="match status" value="1"/>
</dbReference>
<evidence type="ECO:0000256" key="1">
    <source>
        <dbReference type="ARBA" id="ARBA00023015"/>
    </source>
</evidence>
<keyword evidence="5" id="KW-1185">Reference proteome</keyword>
<evidence type="ECO:0000313" key="5">
    <source>
        <dbReference type="Proteomes" id="UP001303046"/>
    </source>
</evidence>
<dbReference type="InterPro" id="IPR018247">
    <property type="entry name" value="EF_Hand_1_Ca_BS"/>
</dbReference>
<dbReference type="Proteomes" id="UP001303046">
    <property type="component" value="Unassembled WGS sequence"/>
</dbReference>
<keyword evidence="2" id="KW-0804">Transcription</keyword>
<organism evidence="4 5">
    <name type="scientific">Necator americanus</name>
    <name type="common">Human hookworm</name>
    <dbReference type="NCBI Taxonomy" id="51031"/>
    <lineage>
        <taxon>Eukaryota</taxon>
        <taxon>Metazoa</taxon>
        <taxon>Ecdysozoa</taxon>
        <taxon>Nematoda</taxon>
        <taxon>Chromadorea</taxon>
        <taxon>Rhabditida</taxon>
        <taxon>Rhabditina</taxon>
        <taxon>Rhabditomorpha</taxon>
        <taxon>Strongyloidea</taxon>
        <taxon>Ancylostomatidae</taxon>
        <taxon>Bunostominae</taxon>
        <taxon>Necator</taxon>
    </lineage>
</organism>
<evidence type="ECO:0000313" key="4">
    <source>
        <dbReference type="EMBL" id="KAK6734695.1"/>
    </source>
</evidence>
<name>A0ABR1C972_NECAM</name>
<evidence type="ECO:0000256" key="3">
    <source>
        <dbReference type="ARBA" id="ARBA00023170"/>
    </source>
</evidence>
<proteinExistence type="predicted"/>
<dbReference type="EMBL" id="JAVFWL010000002">
    <property type="protein sequence ID" value="KAK6734695.1"/>
    <property type="molecule type" value="Genomic_DNA"/>
</dbReference>
<dbReference type="InterPro" id="IPR035500">
    <property type="entry name" value="NHR-like_dom_sf"/>
</dbReference>
<protein>
    <recommendedName>
        <fullName evidence="6">NR LBD domain-containing protein</fullName>
    </recommendedName>
</protein>
<comment type="caution">
    <text evidence="4">The sequence shown here is derived from an EMBL/GenBank/DDBJ whole genome shotgun (WGS) entry which is preliminary data.</text>
</comment>
<reference evidence="4 5" key="1">
    <citation type="submission" date="2023-08" db="EMBL/GenBank/DDBJ databases">
        <title>A Necator americanus chromosomal reference genome.</title>
        <authorList>
            <person name="Ilik V."/>
            <person name="Petrzelkova K.J."/>
            <person name="Pardy F."/>
            <person name="Fuh T."/>
            <person name="Niatou-Singa F.S."/>
            <person name="Gouil Q."/>
            <person name="Baker L."/>
            <person name="Ritchie M.E."/>
            <person name="Jex A.R."/>
            <person name="Gazzola D."/>
            <person name="Li H."/>
            <person name="Toshio Fujiwara R."/>
            <person name="Zhan B."/>
            <person name="Aroian R.V."/>
            <person name="Pafco B."/>
            <person name="Schwarz E.M."/>
        </authorList>
    </citation>
    <scope>NUCLEOTIDE SEQUENCE [LARGE SCALE GENOMIC DNA]</scope>
    <source>
        <strain evidence="4 5">Aroian</strain>
        <tissue evidence="4">Whole animal</tissue>
    </source>
</reference>
<evidence type="ECO:0000256" key="2">
    <source>
        <dbReference type="ARBA" id="ARBA00023163"/>
    </source>
</evidence>
<keyword evidence="1" id="KW-0805">Transcription regulation</keyword>
<gene>
    <name evidence="4" type="primary">Necator_chrII.g5888</name>
    <name evidence="4" type="ORF">RB195_018095</name>
</gene>
<keyword evidence="3" id="KW-0675">Receptor</keyword>